<dbReference type="PANTHER" id="PTHR33442">
    <property type="entry name" value="TRANS-3-HYDROXY-L-PROLINE DEHYDRATASE"/>
    <property type="match status" value="1"/>
</dbReference>
<proteinExistence type="inferred from homology"/>
<dbReference type="SUPFAM" id="SSF54506">
    <property type="entry name" value="Diaminopimelate epimerase-like"/>
    <property type="match status" value="1"/>
</dbReference>
<dbReference type="Proteomes" id="UP000317648">
    <property type="component" value="Chromosome"/>
</dbReference>
<evidence type="ECO:0000256" key="1">
    <source>
        <dbReference type="ARBA" id="ARBA00007529"/>
    </source>
</evidence>
<evidence type="ECO:0000313" key="3">
    <source>
        <dbReference type="Proteomes" id="UP000317648"/>
    </source>
</evidence>
<protein>
    <submittedName>
        <fullName evidence="2">4-hydroxyproline epimerase</fullName>
        <ecNumber evidence="2">5.1.1.8</ecNumber>
    </submittedName>
</protein>
<dbReference type="KEGG" id="lcre:Pla8534_64190"/>
<comment type="similarity">
    <text evidence="1">Belongs to the proline racemase family.</text>
</comment>
<gene>
    <name evidence="2" type="ORF">Pla8534_64190</name>
</gene>
<dbReference type="OrthoDB" id="181267at2"/>
<organism evidence="2 3">
    <name type="scientific">Lignipirellula cremea</name>
    <dbReference type="NCBI Taxonomy" id="2528010"/>
    <lineage>
        <taxon>Bacteria</taxon>
        <taxon>Pseudomonadati</taxon>
        <taxon>Planctomycetota</taxon>
        <taxon>Planctomycetia</taxon>
        <taxon>Pirellulales</taxon>
        <taxon>Pirellulaceae</taxon>
        <taxon>Lignipirellula</taxon>
    </lineage>
</organism>
<evidence type="ECO:0000313" key="2">
    <source>
        <dbReference type="EMBL" id="QDU98550.1"/>
    </source>
</evidence>
<dbReference type="SFLD" id="SFLDS00028">
    <property type="entry name" value="Proline_Racemase"/>
    <property type="match status" value="1"/>
</dbReference>
<reference evidence="2 3" key="1">
    <citation type="submission" date="2019-02" db="EMBL/GenBank/DDBJ databases">
        <title>Deep-cultivation of Planctomycetes and their phenomic and genomic characterization uncovers novel biology.</title>
        <authorList>
            <person name="Wiegand S."/>
            <person name="Jogler M."/>
            <person name="Boedeker C."/>
            <person name="Pinto D."/>
            <person name="Vollmers J."/>
            <person name="Rivas-Marin E."/>
            <person name="Kohn T."/>
            <person name="Peeters S.H."/>
            <person name="Heuer A."/>
            <person name="Rast P."/>
            <person name="Oberbeckmann S."/>
            <person name="Bunk B."/>
            <person name="Jeske O."/>
            <person name="Meyerdierks A."/>
            <person name="Storesund J.E."/>
            <person name="Kallscheuer N."/>
            <person name="Luecker S."/>
            <person name="Lage O.M."/>
            <person name="Pohl T."/>
            <person name="Merkel B.J."/>
            <person name="Hornburger P."/>
            <person name="Mueller R.-W."/>
            <person name="Bruemmer F."/>
            <person name="Labrenz M."/>
            <person name="Spormann A.M."/>
            <person name="Op den Camp H."/>
            <person name="Overmann J."/>
            <person name="Amann R."/>
            <person name="Jetten M.S.M."/>
            <person name="Mascher T."/>
            <person name="Medema M.H."/>
            <person name="Devos D.P."/>
            <person name="Kaster A.-K."/>
            <person name="Ovreas L."/>
            <person name="Rohde M."/>
            <person name="Galperin M.Y."/>
            <person name="Jogler C."/>
        </authorList>
    </citation>
    <scope>NUCLEOTIDE SEQUENCE [LARGE SCALE GENOMIC DNA]</scope>
    <source>
        <strain evidence="2 3">Pla85_3_4</strain>
    </source>
</reference>
<accession>A0A518E375</accession>
<keyword evidence="2" id="KW-0413">Isomerase</keyword>
<dbReference type="Pfam" id="PF05544">
    <property type="entry name" value="Pro_racemase"/>
    <property type="match status" value="1"/>
</dbReference>
<keyword evidence="3" id="KW-1185">Reference proteome</keyword>
<dbReference type="AlphaFoldDB" id="A0A518E375"/>
<sequence>MQSIQAIDSHTVGEPTRVVIEGGPPRQGAVLADWISHLRTEQDDFRRAVANEPRGSEALVGALLYEPFDPTCDVGVVYFNNVGWLNMCVHGTIGLVVTLQHLGRLSQGRCRIETPVGNISGLLEAKDRVTVQNVACRRSQRSLVIDVPGYGQISGDVAWGGNWFFLVDDHQQHVQYDNLERLKHCAWSIRRTLEREGIAGDDRGEIDHILLFAPPTRDDADSKNFVLCPGGAYDRSPCGTGLSAKLACLVADGQLQPGQIWRQESILGSVFEGTVLVEGGKLTPCITGSAHLSAEVKLLFDPDDPFRHGIPAPKTGA</sequence>
<dbReference type="GO" id="GO:0047580">
    <property type="term" value="F:4-hydroxyproline epimerase activity"/>
    <property type="evidence" value="ECO:0007669"/>
    <property type="project" value="UniProtKB-EC"/>
</dbReference>
<dbReference type="RefSeq" id="WP_145057899.1">
    <property type="nucleotide sequence ID" value="NZ_CP036433.1"/>
</dbReference>
<dbReference type="InterPro" id="IPR008794">
    <property type="entry name" value="Pro_racemase_fam"/>
</dbReference>
<dbReference type="PANTHER" id="PTHR33442:SF1">
    <property type="entry name" value="TRANS-3-HYDROXY-L-PROLINE DEHYDRATASE"/>
    <property type="match status" value="1"/>
</dbReference>
<dbReference type="EMBL" id="CP036433">
    <property type="protein sequence ID" value="QDU98550.1"/>
    <property type="molecule type" value="Genomic_DNA"/>
</dbReference>
<dbReference type="Gene3D" id="3.10.310.10">
    <property type="entry name" value="Diaminopimelate Epimerase, Chain A, domain 1"/>
    <property type="match status" value="2"/>
</dbReference>
<name>A0A518E375_9BACT</name>
<dbReference type="PIRSF" id="PIRSF029792">
    <property type="entry name" value="Pro_racemase"/>
    <property type="match status" value="1"/>
</dbReference>
<dbReference type="EC" id="5.1.1.8" evidence="2"/>